<dbReference type="CDD" id="cd06543">
    <property type="entry name" value="GH18_PF-ChiA-like"/>
    <property type="match status" value="1"/>
</dbReference>
<evidence type="ECO:0000259" key="2">
    <source>
        <dbReference type="PROSITE" id="PS51173"/>
    </source>
</evidence>
<dbReference type="Gene3D" id="3.20.20.80">
    <property type="entry name" value="Glycosidases"/>
    <property type="match status" value="2"/>
</dbReference>
<dbReference type="InterPro" id="IPR008965">
    <property type="entry name" value="CBM2/CBM3_carb-bd_dom_sf"/>
</dbReference>
<reference evidence="3" key="1">
    <citation type="submission" date="1999-01" db="EMBL/GenBank/DDBJ databases">
        <title>Chlorella virus vChti-1 gene, complete cds.</title>
        <authorList>
            <person name="Hiramatsu S."/>
            <person name="Yamada T."/>
        </authorList>
    </citation>
    <scope>NUCLEOTIDE SEQUENCE</scope>
    <source>
        <strain evidence="3">CVK2</strain>
    </source>
</reference>
<dbReference type="EMBL" id="AB022343">
    <property type="protein sequence ID" value="BAA78554.1"/>
    <property type="molecule type" value="Genomic_DNA"/>
</dbReference>
<dbReference type="InterPro" id="IPR012291">
    <property type="entry name" value="CBM2_carb-bd_dom_sf"/>
</dbReference>
<dbReference type="PROSITE" id="PS51173">
    <property type="entry name" value="CBM2"/>
    <property type="match status" value="1"/>
</dbReference>
<dbReference type="Pfam" id="PF00704">
    <property type="entry name" value="Glyco_hydro_18"/>
    <property type="match status" value="1"/>
</dbReference>
<sequence length="836" mass="91356">MATVPSTKLELTVSKTSDWNTGYDGQFKLENKNDYDILQWGMTFDFPESENFTWFSEGDLVRKGNKVTMIPKDWNMSIPAGTTKIIPFGGVKALPGNLKYNQILPLVGKDPSLAKRGKWTSKAVAPYVDACAFPTPDLPAISKASGLKFFTLAFITADSNNKASWAGTIPLSSQHLLSQVRQIRSSGGDISISFGGANGIELADAIKDVDALVAEYSKVIDLYSLTRIDFDIEGGAVADTEGVDRRNKAIAILNKKYPNLQITYCLPVLPTGLALAGELLVRNARANNAIIYSFNGMSMDFGDSAAPDPEGRMGDYVIMSCQNLRTQVLSAGYDSPNIGTIPMIGVNDVQSEVFRISDAKKVYDFFQSIPWMTYVGFWSTNRDNAGPGQGANPFNSGIKQNPYDFSKTFLGKKVLELDPSPRPNPPHIPPPGGDPNPLPPVGPVDPNPKPPTPKPPTPNPEKPQKPVQKPNVNADWCNVSLEFVRRCRDGESPDAVIRDLQTRYSGLGPENQKALKKLLDPSKPVDPKPVDPKPVDPKPVDPKPVDPKPVDPKPPVKSKRFFAPYTESWSFWSGWNNAKTLEQIPTKNVTLAFVLYADGVPKFDGTMDANIYVDQAKIVQSKGGIVRISFGGATGTELALGIKDVNKLAAAYESVIKMYNTRNIDMDIEGGPASDMDSITRRNKALTILQKKYPDLKVDYTLAVMQTGLSTQGLDILKDAKKQGLKVHAVNIMAMDYGNGEKQMGKAAISAATATKKQCDDLGLVYEGVGITPMIGLNDTSPETFTIDNAKEVVDFAKKTSWVNFMGIWATGRDNAKDTKVKQVMWEFTNIFNTFA</sequence>
<dbReference type="GO" id="GO:0030247">
    <property type="term" value="F:polysaccharide binding"/>
    <property type="evidence" value="ECO:0007669"/>
    <property type="project" value="InterPro"/>
</dbReference>
<dbReference type="PANTHER" id="PTHR42976:SF1">
    <property type="entry name" value="GH18 DOMAIN-CONTAINING PROTEIN-RELATED"/>
    <property type="match status" value="1"/>
</dbReference>
<dbReference type="GO" id="GO:0005975">
    <property type="term" value="P:carbohydrate metabolic process"/>
    <property type="evidence" value="ECO:0007669"/>
    <property type="project" value="InterPro"/>
</dbReference>
<dbReference type="Gene3D" id="2.60.40.290">
    <property type="match status" value="1"/>
</dbReference>
<dbReference type="SMART" id="SM00637">
    <property type="entry name" value="CBD_II"/>
    <property type="match status" value="1"/>
</dbReference>
<evidence type="ECO:0000256" key="1">
    <source>
        <dbReference type="SAM" id="MobiDB-lite"/>
    </source>
</evidence>
<name>Q9WAX4_9PHYC</name>
<dbReference type="PANTHER" id="PTHR42976">
    <property type="entry name" value="BIFUNCTIONAL CHITINASE/LYSOZYME-RELATED"/>
    <property type="match status" value="1"/>
</dbReference>
<dbReference type="InterPro" id="IPR017853">
    <property type="entry name" value="GH"/>
</dbReference>
<dbReference type="CAZy" id="GH18">
    <property type="family name" value="Glycoside Hydrolase Family 18"/>
</dbReference>
<feature type="compositionally biased region" description="Pro residues" evidence="1">
    <location>
        <begin position="420"/>
        <end position="461"/>
    </location>
</feature>
<feature type="region of interest" description="Disordered" evidence="1">
    <location>
        <begin position="518"/>
        <end position="557"/>
    </location>
</feature>
<dbReference type="PRINTS" id="PR01217">
    <property type="entry name" value="PRICHEXTENSN"/>
</dbReference>
<organism evidence="3">
    <name type="scientific">Chlorella virus</name>
    <dbReference type="NCBI Taxonomy" id="10507"/>
    <lineage>
        <taxon>Viruses</taxon>
        <taxon>Varidnaviria</taxon>
        <taxon>Bamfordvirae</taxon>
        <taxon>Nucleocytoviricota</taxon>
        <taxon>Megaviricetes</taxon>
        <taxon>Algavirales</taxon>
        <taxon>Phycodnaviridae</taxon>
        <taxon>Chlorovirus</taxon>
    </lineage>
</organism>
<dbReference type="CAZy" id="CBM2">
    <property type="family name" value="Carbohydrate-Binding Module Family 2"/>
</dbReference>
<gene>
    <name evidence="3" type="primary">vChti-1</name>
</gene>
<feature type="compositionally biased region" description="Basic and acidic residues" evidence="1">
    <location>
        <begin position="518"/>
        <end position="551"/>
    </location>
</feature>
<dbReference type="InterPro" id="IPR052750">
    <property type="entry name" value="GH18_Chitinase"/>
</dbReference>
<dbReference type="SUPFAM" id="SSF51445">
    <property type="entry name" value="(Trans)glycosidases"/>
    <property type="match status" value="2"/>
</dbReference>
<dbReference type="GO" id="GO:0004553">
    <property type="term" value="F:hydrolase activity, hydrolyzing O-glycosyl compounds"/>
    <property type="evidence" value="ECO:0007669"/>
    <property type="project" value="InterPro"/>
</dbReference>
<feature type="region of interest" description="Disordered" evidence="1">
    <location>
        <begin position="415"/>
        <end position="473"/>
    </location>
</feature>
<dbReference type="InterPro" id="IPR001919">
    <property type="entry name" value="CBD2"/>
</dbReference>
<dbReference type="InterPro" id="IPR001223">
    <property type="entry name" value="Glyco_hydro18_cat"/>
</dbReference>
<accession>Q9WAX4</accession>
<proteinExistence type="predicted"/>
<dbReference type="SUPFAM" id="SSF49384">
    <property type="entry name" value="Carbohydrate-binding domain"/>
    <property type="match status" value="1"/>
</dbReference>
<protein>
    <submittedName>
        <fullName evidence="3">VChti-1</fullName>
    </submittedName>
</protein>
<feature type="domain" description="CBM2" evidence="2">
    <location>
        <begin position="2"/>
        <end position="114"/>
    </location>
</feature>
<dbReference type="Pfam" id="PF00553">
    <property type="entry name" value="CBM_2"/>
    <property type="match status" value="1"/>
</dbReference>
<evidence type="ECO:0000313" key="3">
    <source>
        <dbReference type="EMBL" id="BAA78554.1"/>
    </source>
</evidence>